<proteinExistence type="predicted"/>
<dbReference type="InterPro" id="IPR054216">
    <property type="entry name" value="DUF6930"/>
</dbReference>
<dbReference type="Proteomes" id="UP001292216">
    <property type="component" value="Unassembled WGS sequence"/>
</dbReference>
<reference evidence="3 4" key="1">
    <citation type="submission" date="2023-12" db="EMBL/GenBank/DDBJ databases">
        <title>Whole genome sequencing of Paenibacillus phoenicis isolated from the Phoenix Mars Lander spacecraft assembly facility.</title>
        <authorList>
            <person name="Garcia A."/>
            <person name="Venkateswaran K."/>
        </authorList>
    </citation>
    <scope>NUCLEOTIDE SEQUENCE [LARGE SCALE GENOMIC DNA]</scope>
    <source>
        <strain evidence="3 4">3PO2SA</strain>
    </source>
</reference>
<accession>A0ABU5PFX0</accession>
<comment type="caution">
    <text evidence="3">The sequence shown here is derived from an EMBL/GenBank/DDBJ whole genome shotgun (WGS) entry which is preliminary data.</text>
</comment>
<sequence length="339" mass="38401">MPMNQVWLELYEAADQFKKLKPWEWLSNVHLFGVRSPWDHRIGYCCVMGSGKEVFGMAVYLGTEGLQTVLDMLNGEFIGDPLFAQHCYMLSFGSRDELYPEEYERVKELGLSFRGKTAWPSFRLYEPGYVPWPITDRDDIVFLTEILRQAMEVSLSYREDPDALLEGNGERFLVRIPVTGEGAGTTEWISEWLKPDQADRPLEPAGRAVMVDELRMVKARRAVSADAGVWEVDSFFIPMPIEDEERPFYPTMNVIADQETGQILHYGLTKQAEASENLADGLLGLIETYRVMPMRLVARTSRVLDELASVIAGFGLVCSVEPQLPAIEEFQQSVGGKLL</sequence>
<dbReference type="Pfam" id="PF22007">
    <property type="entry name" value="DUF6930"/>
    <property type="match status" value="1"/>
</dbReference>
<keyword evidence="4" id="KW-1185">Reference proteome</keyword>
<dbReference type="Pfam" id="PF23988">
    <property type="entry name" value="DUF7309"/>
    <property type="match status" value="1"/>
</dbReference>
<evidence type="ECO:0000259" key="1">
    <source>
        <dbReference type="Pfam" id="PF22007"/>
    </source>
</evidence>
<dbReference type="EMBL" id="JAYERP010000001">
    <property type="protein sequence ID" value="MEA3568833.1"/>
    <property type="molecule type" value="Genomic_DNA"/>
</dbReference>
<feature type="domain" description="DUF7309" evidence="2">
    <location>
        <begin position="7"/>
        <end position="175"/>
    </location>
</feature>
<evidence type="ECO:0000259" key="2">
    <source>
        <dbReference type="Pfam" id="PF23988"/>
    </source>
</evidence>
<gene>
    <name evidence="3" type="ORF">U9M73_02325</name>
</gene>
<name>A0ABU5PFX0_9BACL</name>
<dbReference type="InterPro" id="IPR055733">
    <property type="entry name" value="DUF7309"/>
</dbReference>
<organism evidence="3 4">
    <name type="scientific">Paenibacillus phoenicis</name>
    <dbReference type="NCBI Taxonomy" id="554117"/>
    <lineage>
        <taxon>Bacteria</taxon>
        <taxon>Bacillati</taxon>
        <taxon>Bacillota</taxon>
        <taxon>Bacilli</taxon>
        <taxon>Bacillales</taxon>
        <taxon>Paenibacillaceae</taxon>
        <taxon>Paenibacillus</taxon>
    </lineage>
</organism>
<feature type="domain" description="DUF6930" evidence="1">
    <location>
        <begin position="219"/>
        <end position="333"/>
    </location>
</feature>
<protein>
    <submittedName>
        <fullName evidence="3">Uncharacterized protein</fullName>
    </submittedName>
</protein>
<evidence type="ECO:0000313" key="3">
    <source>
        <dbReference type="EMBL" id="MEA3568833.1"/>
    </source>
</evidence>
<evidence type="ECO:0000313" key="4">
    <source>
        <dbReference type="Proteomes" id="UP001292216"/>
    </source>
</evidence>